<evidence type="ECO:0000313" key="9">
    <source>
        <dbReference type="EMBL" id="CAB3267930.1"/>
    </source>
</evidence>
<accession>A0A6F9DY45</accession>
<keyword evidence="5" id="KW-0862">Zinc</keyword>
<protein>
    <submittedName>
        <fullName evidence="9">ZF(BTB/C2H2) zinc finger protein</fullName>
    </submittedName>
</protein>
<dbReference type="Pfam" id="PF00651">
    <property type="entry name" value="BTB"/>
    <property type="match status" value="1"/>
</dbReference>
<dbReference type="EMBL" id="LR792068">
    <property type="protein sequence ID" value="CAB3267930.1"/>
    <property type="molecule type" value="mRNA"/>
</dbReference>
<dbReference type="FunFam" id="3.30.160.60:FF:000340">
    <property type="entry name" value="zinc finger protein 473 isoform X1"/>
    <property type="match status" value="1"/>
</dbReference>
<reference evidence="9" key="1">
    <citation type="submission" date="2020-04" db="EMBL/GenBank/DDBJ databases">
        <authorList>
            <person name="Neveu A P."/>
        </authorList>
    </citation>
    <scope>NUCLEOTIDE SEQUENCE</scope>
    <source>
        <tissue evidence="9">Whole embryo</tissue>
    </source>
</reference>
<evidence type="ECO:0000256" key="1">
    <source>
        <dbReference type="ARBA" id="ARBA00004123"/>
    </source>
</evidence>
<feature type="domain" description="C2H2-type" evidence="8">
    <location>
        <begin position="414"/>
        <end position="441"/>
    </location>
</feature>
<dbReference type="FunFam" id="3.30.160.60:FF:000446">
    <property type="entry name" value="Zinc finger protein"/>
    <property type="match status" value="1"/>
</dbReference>
<dbReference type="InterPro" id="IPR011333">
    <property type="entry name" value="SKP1/BTB/POZ_sf"/>
</dbReference>
<dbReference type="PANTHER" id="PTHR24394">
    <property type="entry name" value="ZINC FINGER PROTEIN"/>
    <property type="match status" value="1"/>
</dbReference>
<sequence>MNFDKPLNHDDSVSKKVERIPGHFHPVALANLHTVDLSQIQVVNAIQIPQTSLVTYSGVSQPSALLTGSEKVILNQSLSHIVPTANLPAQKSISVQCNLPCDNEEQLLSSELLGHLNKLRRCGQLCDFTLRIGSKSWTAHACIASAIPKLLPYMQNVKQFNQHVLQLNLPSCFTNDAMEFCLDYLYGEALPFDKNFVNNVYRLAMYLQYTNLVRRCNVFAKQNGIVFNQYPTDKSLPPPTFVTAPESAPKLQHSCQKANPKQHQLAQKGHDFKAQEPVNVVESIPEKVHPNSKQKQRKAQYQCDGCGRAFRWPHLLRRHFATVHLKLKPHKCEKCGRCFNRSEELKQHAASHTGVKNYTCRFCSKKFRHKASLFVHQKTHTDGQRYVCDVCGYASHTANVLRIHQQTHNKTLPHKCNFCTKRFKTPQYLRRHEKMHSKVTSNPIESPIT</sequence>
<dbReference type="Gene3D" id="3.30.160.60">
    <property type="entry name" value="Classic Zinc Finger"/>
    <property type="match status" value="5"/>
</dbReference>
<gene>
    <name evidence="9" type="primary">Zfp493</name>
</gene>
<evidence type="ECO:0000256" key="4">
    <source>
        <dbReference type="ARBA" id="ARBA00022771"/>
    </source>
</evidence>
<dbReference type="PROSITE" id="PS00028">
    <property type="entry name" value="ZINC_FINGER_C2H2_1"/>
    <property type="match status" value="4"/>
</dbReference>
<evidence type="ECO:0000256" key="3">
    <source>
        <dbReference type="ARBA" id="ARBA00022737"/>
    </source>
</evidence>
<evidence type="ECO:0000256" key="5">
    <source>
        <dbReference type="ARBA" id="ARBA00022833"/>
    </source>
</evidence>
<dbReference type="GO" id="GO:0000981">
    <property type="term" value="F:DNA-binding transcription factor activity, RNA polymerase II-specific"/>
    <property type="evidence" value="ECO:0007669"/>
    <property type="project" value="TreeGrafter"/>
</dbReference>
<dbReference type="SMART" id="SM00355">
    <property type="entry name" value="ZnF_C2H2"/>
    <property type="match status" value="5"/>
</dbReference>
<evidence type="ECO:0000256" key="2">
    <source>
        <dbReference type="ARBA" id="ARBA00022723"/>
    </source>
</evidence>
<feature type="domain" description="C2H2-type" evidence="8">
    <location>
        <begin position="301"/>
        <end position="329"/>
    </location>
</feature>
<dbReference type="Gene3D" id="3.30.710.10">
    <property type="entry name" value="Potassium Channel Kv1.1, Chain A"/>
    <property type="match status" value="1"/>
</dbReference>
<dbReference type="Pfam" id="PF00096">
    <property type="entry name" value="zf-C2H2"/>
    <property type="match status" value="4"/>
</dbReference>
<feature type="domain" description="C2H2-type" evidence="8">
    <location>
        <begin position="330"/>
        <end position="357"/>
    </location>
</feature>
<keyword evidence="6" id="KW-0539">Nucleus</keyword>
<dbReference type="SUPFAM" id="SSF57667">
    <property type="entry name" value="beta-beta-alpha zinc fingers"/>
    <property type="match status" value="3"/>
</dbReference>
<keyword evidence="4 7" id="KW-0863">Zinc-finger</keyword>
<dbReference type="AlphaFoldDB" id="A0A6F9DY45"/>
<dbReference type="PROSITE" id="PS50157">
    <property type="entry name" value="ZINC_FINGER_C2H2_2"/>
    <property type="match status" value="5"/>
</dbReference>
<comment type="subcellular location">
    <subcellularLocation>
        <location evidence="1">Nucleus</location>
    </subcellularLocation>
</comment>
<dbReference type="InterPro" id="IPR036236">
    <property type="entry name" value="Znf_C2H2_sf"/>
</dbReference>
<keyword evidence="2" id="KW-0479">Metal-binding</keyword>
<evidence type="ECO:0000259" key="8">
    <source>
        <dbReference type="PROSITE" id="PS50157"/>
    </source>
</evidence>
<dbReference type="InterPro" id="IPR013087">
    <property type="entry name" value="Znf_C2H2_type"/>
</dbReference>
<name>A0A6F9DY45_9ASCI</name>
<organism evidence="9">
    <name type="scientific">Phallusia mammillata</name>
    <dbReference type="NCBI Taxonomy" id="59560"/>
    <lineage>
        <taxon>Eukaryota</taxon>
        <taxon>Metazoa</taxon>
        <taxon>Chordata</taxon>
        <taxon>Tunicata</taxon>
        <taxon>Ascidiacea</taxon>
        <taxon>Phlebobranchia</taxon>
        <taxon>Ascidiidae</taxon>
        <taxon>Phallusia</taxon>
    </lineage>
</organism>
<dbReference type="InterPro" id="IPR000210">
    <property type="entry name" value="BTB/POZ_dom"/>
</dbReference>
<proteinExistence type="evidence at transcript level"/>
<keyword evidence="3" id="KW-0677">Repeat</keyword>
<dbReference type="GO" id="GO:0005634">
    <property type="term" value="C:nucleus"/>
    <property type="evidence" value="ECO:0007669"/>
    <property type="project" value="UniProtKB-SubCell"/>
</dbReference>
<evidence type="ECO:0000256" key="6">
    <source>
        <dbReference type="ARBA" id="ARBA00023242"/>
    </source>
</evidence>
<feature type="domain" description="C2H2-type" evidence="8">
    <location>
        <begin position="386"/>
        <end position="413"/>
    </location>
</feature>
<dbReference type="GO" id="GO:0008270">
    <property type="term" value="F:zinc ion binding"/>
    <property type="evidence" value="ECO:0007669"/>
    <property type="project" value="UniProtKB-KW"/>
</dbReference>
<dbReference type="SUPFAM" id="SSF54695">
    <property type="entry name" value="POZ domain"/>
    <property type="match status" value="1"/>
</dbReference>
<evidence type="ECO:0000256" key="7">
    <source>
        <dbReference type="PROSITE-ProRule" id="PRU00042"/>
    </source>
</evidence>
<feature type="domain" description="C2H2-type" evidence="8">
    <location>
        <begin position="358"/>
        <end position="385"/>
    </location>
</feature>
<dbReference type="PANTHER" id="PTHR24394:SF29">
    <property type="entry name" value="MYONEURIN"/>
    <property type="match status" value="1"/>
</dbReference>